<keyword evidence="3" id="KW-1185">Reference proteome</keyword>
<feature type="region of interest" description="Disordered" evidence="1">
    <location>
        <begin position="317"/>
        <end position="388"/>
    </location>
</feature>
<dbReference type="Proteomes" id="UP000752696">
    <property type="component" value="Unassembled WGS sequence"/>
</dbReference>
<dbReference type="OrthoDB" id="10690856at2759"/>
<feature type="region of interest" description="Disordered" evidence="1">
    <location>
        <begin position="188"/>
        <end position="219"/>
    </location>
</feature>
<feature type="region of interest" description="Disordered" evidence="1">
    <location>
        <begin position="1"/>
        <end position="112"/>
    </location>
</feature>
<feature type="compositionally biased region" description="Low complexity" evidence="1">
    <location>
        <begin position="41"/>
        <end position="61"/>
    </location>
</feature>
<dbReference type="AlphaFoldDB" id="A0A6V7HDC6"/>
<feature type="compositionally biased region" description="Basic and acidic residues" evidence="1">
    <location>
        <begin position="356"/>
        <end position="379"/>
    </location>
</feature>
<evidence type="ECO:0000313" key="3">
    <source>
        <dbReference type="Proteomes" id="UP000752696"/>
    </source>
</evidence>
<feature type="non-terminal residue" evidence="2">
    <location>
        <position position="1"/>
    </location>
</feature>
<protein>
    <submittedName>
        <fullName evidence="2">Uncharacterized protein</fullName>
    </submittedName>
</protein>
<sequence>VPQQSLANDDTAVESNPPQTHLPKNRQKYQPAPNRRLPLKPTTSPPFTTTPEIITTTERIPVATVLPEDVTYTGRPKSRPDETKQTRVRGRIRRPSRKRVTSTSTTESVLETHNELPLDENYPLIRPQSVTAGQQQSPYEDNYDNAGGFADGARNPTSEHQFYDASSENYPPEFILNFGNYPAQPVQREEYDQTQLASISPKKYSSQASRTRPSEDDRQMTADIYGSESQWSTKLTRTSFQPSFAVNQVQPEEAPKSNQRFHESLKNANPPEIITAAPDVSSVTLVVSSDDRKEEDTQKEETETMLIGTTIFGRKTVVQDHTEKMNTSTETSTTAPETKEESNSEGEVDQNGDPWLVDKAKDSTEQQNIDLEKIAKKNDNSTSPVGKK</sequence>
<feature type="non-terminal residue" evidence="2">
    <location>
        <position position="388"/>
    </location>
</feature>
<organism evidence="2 3">
    <name type="scientific">Heterotrigona itama</name>
    <dbReference type="NCBI Taxonomy" id="395501"/>
    <lineage>
        <taxon>Eukaryota</taxon>
        <taxon>Metazoa</taxon>
        <taxon>Ecdysozoa</taxon>
        <taxon>Arthropoda</taxon>
        <taxon>Hexapoda</taxon>
        <taxon>Insecta</taxon>
        <taxon>Pterygota</taxon>
        <taxon>Neoptera</taxon>
        <taxon>Endopterygota</taxon>
        <taxon>Hymenoptera</taxon>
        <taxon>Apocrita</taxon>
        <taxon>Aculeata</taxon>
        <taxon>Apoidea</taxon>
        <taxon>Anthophila</taxon>
        <taxon>Apidae</taxon>
        <taxon>Heterotrigona</taxon>
    </lineage>
</organism>
<feature type="compositionally biased region" description="Polar residues" evidence="1">
    <location>
        <begin position="155"/>
        <end position="165"/>
    </location>
</feature>
<accession>A0A6V7HDC6</accession>
<comment type="caution">
    <text evidence="2">The sequence shown here is derived from an EMBL/GenBank/DDBJ whole genome shotgun (WGS) entry which is preliminary data.</text>
</comment>
<reference evidence="2" key="1">
    <citation type="submission" date="2020-07" db="EMBL/GenBank/DDBJ databases">
        <authorList>
            <person name="Nazaruddin N."/>
        </authorList>
    </citation>
    <scope>NUCLEOTIDE SEQUENCE</scope>
</reference>
<feature type="region of interest" description="Disordered" evidence="1">
    <location>
        <begin position="130"/>
        <end position="165"/>
    </location>
</feature>
<feature type="compositionally biased region" description="Polar residues" evidence="1">
    <location>
        <begin position="1"/>
        <end position="19"/>
    </location>
</feature>
<feature type="compositionally biased region" description="Low complexity" evidence="1">
    <location>
        <begin position="325"/>
        <end position="336"/>
    </location>
</feature>
<feature type="compositionally biased region" description="Basic residues" evidence="1">
    <location>
        <begin position="86"/>
        <end position="100"/>
    </location>
</feature>
<dbReference type="EMBL" id="CAJDYZ010009932">
    <property type="protein sequence ID" value="CAD1477292.1"/>
    <property type="molecule type" value="Genomic_DNA"/>
</dbReference>
<name>A0A6V7HDC6_9HYME</name>
<evidence type="ECO:0000313" key="2">
    <source>
        <dbReference type="EMBL" id="CAD1477292.1"/>
    </source>
</evidence>
<evidence type="ECO:0000256" key="1">
    <source>
        <dbReference type="SAM" id="MobiDB-lite"/>
    </source>
</evidence>
<proteinExistence type="predicted"/>
<feature type="compositionally biased region" description="Polar residues" evidence="1">
    <location>
        <begin position="130"/>
        <end position="139"/>
    </location>
</feature>
<gene>
    <name evidence="2" type="ORF">MHI_LOCUS720292</name>
</gene>
<feature type="compositionally biased region" description="Polar residues" evidence="1">
    <location>
        <begin position="193"/>
        <end position="211"/>
    </location>
</feature>